<sequence length="162" mass="17797">MMVDKIKKLLDRSILFVASSLLIILVLGALWQVFTRYVLKNPSTFTNELLGFLLVWTSLLGASYAFGANKHLALTFITNKLTGMRGMIITVINDIFVILFAVVILLNGGMEAVSMTMSQTTPILGVPKGIVYSILPISGVIIIIYKLLGIKEYKKISQEEGG</sequence>
<evidence type="ECO:0000256" key="9">
    <source>
        <dbReference type="SAM" id="Phobius"/>
    </source>
</evidence>
<reference evidence="12" key="1">
    <citation type="submission" date="2016-10" db="EMBL/GenBank/DDBJ databases">
        <authorList>
            <person name="Varghese N."/>
            <person name="Submissions S."/>
        </authorList>
    </citation>
    <scope>NUCLEOTIDE SEQUENCE [LARGE SCALE GENOMIC DNA]</scope>
    <source>
        <strain evidence="12">CGMCC 1.4250</strain>
    </source>
</reference>
<feature type="transmembrane region" description="Helical" evidence="9">
    <location>
        <begin position="49"/>
        <end position="67"/>
    </location>
</feature>
<keyword evidence="12" id="KW-1185">Reference proteome</keyword>
<dbReference type="PANTHER" id="PTHR35011">
    <property type="entry name" value="2,3-DIKETO-L-GULONATE TRAP TRANSPORTER SMALL PERMEASE PROTEIN YIAM"/>
    <property type="match status" value="1"/>
</dbReference>
<evidence type="ECO:0000256" key="5">
    <source>
        <dbReference type="ARBA" id="ARBA00022692"/>
    </source>
</evidence>
<feature type="domain" description="Tripartite ATP-independent periplasmic transporters DctQ component" evidence="10">
    <location>
        <begin position="26"/>
        <end position="145"/>
    </location>
</feature>
<organism evidence="11 12">
    <name type="scientific">Gracilibacillus orientalis</name>
    <dbReference type="NCBI Taxonomy" id="334253"/>
    <lineage>
        <taxon>Bacteria</taxon>
        <taxon>Bacillati</taxon>
        <taxon>Bacillota</taxon>
        <taxon>Bacilli</taxon>
        <taxon>Bacillales</taxon>
        <taxon>Bacillaceae</taxon>
        <taxon>Gracilibacillus</taxon>
    </lineage>
</organism>
<feature type="transmembrane region" description="Helical" evidence="9">
    <location>
        <begin position="88"/>
        <end position="110"/>
    </location>
</feature>
<evidence type="ECO:0000256" key="4">
    <source>
        <dbReference type="ARBA" id="ARBA00022519"/>
    </source>
</evidence>
<evidence type="ECO:0000313" key="12">
    <source>
        <dbReference type="Proteomes" id="UP000198565"/>
    </source>
</evidence>
<keyword evidence="7 9" id="KW-0472">Membrane</keyword>
<protein>
    <submittedName>
        <fullName evidence="11">TRAP-type C4-dicarboxylate transport system, small permease component</fullName>
    </submittedName>
</protein>
<dbReference type="RefSeq" id="WP_245780728.1">
    <property type="nucleotide sequence ID" value="NZ_FOTR01000002.1"/>
</dbReference>
<dbReference type="InterPro" id="IPR055348">
    <property type="entry name" value="DctQ"/>
</dbReference>
<accession>A0A1I4IF58</accession>
<evidence type="ECO:0000256" key="1">
    <source>
        <dbReference type="ARBA" id="ARBA00004429"/>
    </source>
</evidence>
<dbReference type="InterPro" id="IPR007387">
    <property type="entry name" value="TRAP_DctQ"/>
</dbReference>
<comment type="similarity">
    <text evidence="8">Belongs to the TRAP transporter small permease family.</text>
</comment>
<comment type="subcellular location">
    <subcellularLocation>
        <location evidence="1">Cell inner membrane</location>
        <topology evidence="1">Multi-pass membrane protein</topology>
    </subcellularLocation>
</comment>
<dbReference type="GO" id="GO:0005886">
    <property type="term" value="C:plasma membrane"/>
    <property type="evidence" value="ECO:0007669"/>
    <property type="project" value="UniProtKB-SubCell"/>
</dbReference>
<dbReference type="AlphaFoldDB" id="A0A1I4IF58"/>
<keyword evidence="6 9" id="KW-1133">Transmembrane helix</keyword>
<gene>
    <name evidence="11" type="ORF">SAMN04487943_10277</name>
</gene>
<dbReference type="GO" id="GO:0015740">
    <property type="term" value="P:C4-dicarboxylate transport"/>
    <property type="evidence" value="ECO:0007669"/>
    <property type="project" value="TreeGrafter"/>
</dbReference>
<evidence type="ECO:0000256" key="8">
    <source>
        <dbReference type="ARBA" id="ARBA00038436"/>
    </source>
</evidence>
<keyword evidence="5 9" id="KW-0812">Transmembrane</keyword>
<dbReference type="Proteomes" id="UP000198565">
    <property type="component" value="Unassembled WGS sequence"/>
</dbReference>
<keyword evidence="3" id="KW-1003">Cell membrane</keyword>
<proteinExistence type="inferred from homology"/>
<name>A0A1I4IF58_9BACI</name>
<dbReference type="GO" id="GO:0022857">
    <property type="term" value="F:transmembrane transporter activity"/>
    <property type="evidence" value="ECO:0007669"/>
    <property type="project" value="TreeGrafter"/>
</dbReference>
<feature type="transmembrane region" description="Helical" evidence="9">
    <location>
        <begin position="130"/>
        <end position="148"/>
    </location>
</feature>
<keyword evidence="2" id="KW-0813">Transport</keyword>
<evidence type="ECO:0000259" key="10">
    <source>
        <dbReference type="Pfam" id="PF04290"/>
    </source>
</evidence>
<evidence type="ECO:0000256" key="7">
    <source>
        <dbReference type="ARBA" id="ARBA00023136"/>
    </source>
</evidence>
<dbReference type="STRING" id="334253.SAMN04487943_10277"/>
<evidence type="ECO:0000313" key="11">
    <source>
        <dbReference type="EMBL" id="SFL52914.1"/>
    </source>
</evidence>
<dbReference type="Pfam" id="PF04290">
    <property type="entry name" value="DctQ"/>
    <property type="match status" value="1"/>
</dbReference>
<dbReference type="EMBL" id="FOTR01000002">
    <property type="protein sequence ID" value="SFL52914.1"/>
    <property type="molecule type" value="Genomic_DNA"/>
</dbReference>
<evidence type="ECO:0000256" key="3">
    <source>
        <dbReference type="ARBA" id="ARBA00022475"/>
    </source>
</evidence>
<evidence type="ECO:0000256" key="6">
    <source>
        <dbReference type="ARBA" id="ARBA00022989"/>
    </source>
</evidence>
<dbReference type="PANTHER" id="PTHR35011:SF2">
    <property type="entry name" value="2,3-DIKETO-L-GULONATE TRAP TRANSPORTER SMALL PERMEASE PROTEIN YIAM"/>
    <property type="match status" value="1"/>
</dbReference>
<keyword evidence="4" id="KW-0997">Cell inner membrane</keyword>
<feature type="transmembrane region" description="Helical" evidence="9">
    <location>
        <begin position="12"/>
        <end position="34"/>
    </location>
</feature>
<evidence type="ECO:0000256" key="2">
    <source>
        <dbReference type="ARBA" id="ARBA00022448"/>
    </source>
</evidence>